<feature type="transmembrane region" description="Helical" evidence="6">
    <location>
        <begin position="332"/>
        <end position="352"/>
    </location>
</feature>
<comment type="subcellular location">
    <subcellularLocation>
        <location evidence="1">Membrane</location>
        <topology evidence="1">Multi-pass membrane protein</topology>
    </subcellularLocation>
</comment>
<feature type="transmembrane region" description="Helical" evidence="6">
    <location>
        <begin position="210"/>
        <end position="230"/>
    </location>
</feature>
<dbReference type="NCBIfam" id="TIGR00728">
    <property type="entry name" value="OPT_sfam"/>
    <property type="match status" value="1"/>
</dbReference>
<feature type="transmembrane region" description="Helical" evidence="6">
    <location>
        <begin position="400"/>
        <end position="419"/>
    </location>
</feature>
<feature type="transmembrane region" description="Helical" evidence="6">
    <location>
        <begin position="278"/>
        <end position="296"/>
    </location>
</feature>
<feature type="transmembrane region" description="Helical" evidence="6">
    <location>
        <begin position="68"/>
        <end position="91"/>
    </location>
</feature>
<keyword evidence="3 6" id="KW-0812">Transmembrane</keyword>
<dbReference type="NCBIfam" id="TIGR00733">
    <property type="entry name" value="OPT family oligopeptide transporter"/>
    <property type="match status" value="1"/>
</dbReference>
<feature type="transmembrane region" description="Helical" evidence="6">
    <location>
        <begin position="97"/>
        <end position="118"/>
    </location>
</feature>
<evidence type="ECO:0000313" key="8">
    <source>
        <dbReference type="Proteomes" id="UP001595528"/>
    </source>
</evidence>
<dbReference type="Pfam" id="PF03169">
    <property type="entry name" value="OPT"/>
    <property type="match status" value="1"/>
</dbReference>
<evidence type="ECO:0000313" key="7">
    <source>
        <dbReference type="EMBL" id="MFC3228857.1"/>
    </source>
</evidence>
<protein>
    <submittedName>
        <fullName evidence="7">OPT family oligopeptide transporter</fullName>
    </submittedName>
</protein>
<dbReference type="InterPro" id="IPR045035">
    <property type="entry name" value="YSL-like"/>
</dbReference>
<keyword evidence="8" id="KW-1185">Reference proteome</keyword>
<keyword evidence="4 6" id="KW-1133">Transmembrane helix</keyword>
<name>A0ABV7L3K1_9PROT</name>
<evidence type="ECO:0000256" key="4">
    <source>
        <dbReference type="ARBA" id="ARBA00022989"/>
    </source>
</evidence>
<feature type="transmembrane region" description="Helical" evidence="6">
    <location>
        <begin position="237"/>
        <end position="258"/>
    </location>
</feature>
<dbReference type="Proteomes" id="UP001595528">
    <property type="component" value="Unassembled WGS sequence"/>
</dbReference>
<feature type="transmembrane region" description="Helical" evidence="6">
    <location>
        <begin position="364"/>
        <end position="388"/>
    </location>
</feature>
<accession>A0ABV7L3K1</accession>
<keyword evidence="5 6" id="KW-0472">Membrane</keyword>
<organism evidence="7 8">
    <name type="scientific">Marinibaculum pumilum</name>
    <dbReference type="NCBI Taxonomy" id="1766165"/>
    <lineage>
        <taxon>Bacteria</taxon>
        <taxon>Pseudomonadati</taxon>
        <taxon>Pseudomonadota</taxon>
        <taxon>Alphaproteobacteria</taxon>
        <taxon>Rhodospirillales</taxon>
        <taxon>Rhodospirillaceae</taxon>
        <taxon>Marinibaculum</taxon>
    </lineage>
</organism>
<dbReference type="InterPro" id="IPR004813">
    <property type="entry name" value="OPT"/>
</dbReference>
<feature type="transmembrane region" description="Helical" evidence="6">
    <location>
        <begin position="177"/>
        <end position="198"/>
    </location>
</feature>
<feature type="transmembrane region" description="Helical" evidence="6">
    <location>
        <begin position="615"/>
        <end position="638"/>
    </location>
</feature>
<evidence type="ECO:0000256" key="2">
    <source>
        <dbReference type="ARBA" id="ARBA00022448"/>
    </source>
</evidence>
<feature type="transmembrane region" description="Helical" evidence="6">
    <location>
        <begin position="568"/>
        <end position="594"/>
    </location>
</feature>
<feature type="transmembrane region" description="Helical" evidence="6">
    <location>
        <begin position="431"/>
        <end position="452"/>
    </location>
</feature>
<dbReference type="EMBL" id="JBHRTR010000028">
    <property type="protein sequence ID" value="MFC3228857.1"/>
    <property type="molecule type" value="Genomic_DNA"/>
</dbReference>
<dbReference type="PANTHER" id="PTHR31645">
    <property type="entry name" value="OLIGOPEPTIDE TRANSPORTER YGL114W-RELATED"/>
    <property type="match status" value="1"/>
</dbReference>
<feature type="transmembrane region" description="Helical" evidence="6">
    <location>
        <begin position="12"/>
        <end position="30"/>
    </location>
</feature>
<proteinExistence type="predicted"/>
<keyword evidence="2" id="KW-0813">Transport</keyword>
<feature type="transmembrane region" description="Helical" evidence="6">
    <location>
        <begin position="537"/>
        <end position="556"/>
    </location>
</feature>
<dbReference type="PANTHER" id="PTHR31645:SF0">
    <property type="entry name" value="OLIGOPEPTIDE TRANSPORTER YGL114W-RELATED"/>
    <property type="match status" value="1"/>
</dbReference>
<dbReference type="InterPro" id="IPR004814">
    <property type="entry name" value="Oligopep_transpt"/>
</dbReference>
<dbReference type="RefSeq" id="WP_379902362.1">
    <property type="nucleotide sequence ID" value="NZ_JBHRTR010000028.1"/>
</dbReference>
<evidence type="ECO:0000256" key="6">
    <source>
        <dbReference type="SAM" id="Phobius"/>
    </source>
</evidence>
<comment type="caution">
    <text evidence="7">The sequence shown here is derived from an EMBL/GenBank/DDBJ whole genome shotgun (WGS) entry which is preliminary data.</text>
</comment>
<sequence>MTEGLREFTLRGFVLGAVLTLIFSASNAYLGLKVGMTFATSIPAAVMSMALLRSLGNNGILENNIVQTIASAGAAVVSVIFTLPALVMVGFWQGFPFWLVFIITAATGILGVIFTVPLRRAMVVESPLKYPEGVAAAEVLRAGQAEAGEADSAGSQCGKAGPGGAKAGGALGGLRDISFGAAIAAIVALVTDGFRLAADAGNLWWRIGEARFGIGIEYSLALVGAGYLIGLRAAFGLLVGVILAWFVAVPILSGTMTWPADMSAEAVASKVWSDDVRFIGVGAIGFGAIWTLLVLLRPLWEGMKASVRAYAHMRAGGGAAVPREERDMPPPIMAVLVLAMLVPVAGLMLVFMADGPAEIAGGTYWALVVFATLYVLVAGFLTASAAGYMAGLLGSSSSPISGIAVLALLGGAVVLSLWFGPQDGSDDLLQVFLVAAAVFMATGVLGVASIANDNLQDLKTGQLVGATPWKQQASLIFGVAVGALVVPPILQLLYEAYGMGGSMPRAGMNPNNVLQAPQAMMIQTLGRGIVAETLNWTYIGIGVAGGIVLVVWNGIADRFGWQLQASPLAVGIAMYLPSMISVTILAGALLNHLIERGRRHASATDAEEAAGGTGTLVSAGMIVGASLFGVLMAVLIVVSGSGDPLQLSHLADGAAGPWIGLAVFLAAVAAGGAYIRRHLH</sequence>
<evidence type="ECO:0000256" key="5">
    <source>
        <dbReference type="ARBA" id="ARBA00023136"/>
    </source>
</evidence>
<feature type="transmembrane region" description="Helical" evidence="6">
    <location>
        <begin position="658"/>
        <end position="675"/>
    </location>
</feature>
<gene>
    <name evidence="7" type="ORF">ACFOGJ_16550</name>
</gene>
<evidence type="ECO:0000256" key="1">
    <source>
        <dbReference type="ARBA" id="ARBA00004141"/>
    </source>
</evidence>
<evidence type="ECO:0000256" key="3">
    <source>
        <dbReference type="ARBA" id="ARBA00022692"/>
    </source>
</evidence>
<feature type="transmembrane region" description="Helical" evidence="6">
    <location>
        <begin position="36"/>
        <end position="56"/>
    </location>
</feature>
<reference evidence="8" key="1">
    <citation type="journal article" date="2019" name="Int. J. Syst. Evol. Microbiol.">
        <title>The Global Catalogue of Microorganisms (GCM) 10K type strain sequencing project: providing services to taxonomists for standard genome sequencing and annotation.</title>
        <authorList>
            <consortium name="The Broad Institute Genomics Platform"/>
            <consortium name="The Broad Institute Genome Sequencing Center for Infectious Disease"/>
            <person name="Wu L."/>
            <person name="Ma J."/>
        </authorList>
    </citation>
    <scope>NUCLEOTIDE SEQUENCE [LARGE SCALE GENOMIC DNA]</scope>
    <source>
        <strain evidence="8">KCTC 42964</strain>
    </source>
</reference>